<name>A0A6J5MZJ7_9CAUD</name>
<gene>
    <name evidence="1" type="ORF">UFOVP570_32</name>
</gene>
<dbReference type="EMBL" id="LR796541">
    <property type="protein sequence ID" value="CAB4150403.1"/>
    <property type="molecule type" value="Genomic_DNA"/>
</dbReference>
<sequence length="114" mass="13146">MTMVQFCEWCACVSCSAGNCCDHGKFMEDGRFNPRQPHRLAVRVVSGDQNAIGGNFIVEDEFGNLYRWSINEMENENYRGIPAMMLRRLQSEEKNIFDIYPIKSELVRAFPDSL</sequence>
<accession>A0A6J5MZJ7</accession>
<proteinExistence type="predicted"/>
<reference evidence="1" key="1">
    <citation type="submission" date="2020-04" db="EMBL/GenBank/DDBJ databases">
        <authorList>
            <person name="Chiriac C."/>
            <person name="Salcher M."/>
            <person name="Ghai R."/>
            <person name="Kavagutti S V."/>
        </authorList>
    </citation>
    <scope>NUCLEOTIDE SEQUENCE</scope>
</reference>
<organism evidence="1">
    <name type="scientific">uncultured Caudovirales phage</name>
    <dbReference type="NCBI Taxonomy" id="2100421"/>
    <lineage>
        <taxon>Viruses</taxon>
        <taxon>Duplodnaviria</taxon>
        <taxon>Heunggongvirae</taxon>
        <taxon>Uroviricota</taxon>
        <taxon>Caudoviricetes</taxon>
        <taxon>Peduoviridae</taxon>
        <taxon>Maltschvirus</taxon>
        <taxon>Maltschvirus maltsch</taxon>
    </lineage>
</organism>
<evidence type="ECO:0000313" key="1">
    <source>
        <dbReference type="EMBL" id="CAB4150403.1"/>
    </source>
</evidence>
<protein>
    <submittedName>
        <fullName evidence="1">Uncharacterized protein</fullName>
    </submittedName>
</protein>